<dbReference type="EC" id="1.1.1.44" evidence="5 11"/>
<dbReference type="Proteomes" id="UP000346198">
    <property type="component" value="Unassembled WGS sequence"/>
</dbReference>
<feature type="binding site" evidence="13">
    <location>
        <position position="450"/>
    </location>
    <ligand>
        <name>substrate</name>
        <note>ligand shared between dimeric partners</note>
    </ligand>
</feature>
<evidence type="ECO:0000259" key="15">
    <source>
        <dbReference type="SMART" id="SM01350"/>
    </source>
</evidence>
<dbReference type="PIRSF" id="PIRSF000109">
    <property type="entry name" value="6PGD"/>
    <property type="match status" value="1"/>
</dbReference>
<dbReference type="InterPro" id="IPR006114">
    <property type="entry name" value="6PGDH_C"/>
</dbReference>
<feature type="binding site" description="in other chain" evidence="13">
    <location>
        <position position="286"/>
    </location>
    <ligand>
        <name>substrate</name>
        <note>ligand shared between dimeric partners</note>
    </ligand>
</feature>
<dbReference type="InterPro" id="IPR006184">
    <property type="entry name" value="6PGdom_BS"/>
</dbReference>
<dbReference type="NCBIfam" id="TIGR00873">
    <property type="entry name" value="gnd"/>
    <property type="match status" value="1"/>
</dbReference>
<comment type="function">
    <text evidence="1 11">Catalyzes the oxidative decarboxylation of 6-phosphogluconate to ribulose 5-phosphate and CO(2), with concomitant reduction of NADP to NADPH.</text>
</comment>
<evidence type="ECO:0000256" key="2">
    <source>
        <dbReference type="ARBA" id="ARBA00004874"/>
    </source>
</evidence>
<evidence type="ECO:0000256" key="12">
    <source>
        <dbReference type="PIRSR" id="PIRSR000109-1"/>
    </source>
</evidence>
<feature type="binding site" description="in other chain" evidence="13">
    <location>
        <position position="190"/>
    </location>
    <ligand>
        <name>substrate</name>
        <note>ligand shared between dimeric partners</note>
    </ligand>
</feature>
<feature type="binding site" description="in other chain" evidence="13">
    <location>
        <begin position="185"/>
        <end position="186"/>
    </location>
    <ligand>
        <name>substrate</name>
        <note>ligand shared between dimeric partners</note>
    </ligand>
</feature>
<evidence type="ECO:0000256" key="4">
    <source>
        <dbReference type="ARBA" id="ARBA00011738"/>
    </source>
</evidence>
<dbReference type="RefSeq" id="WP_136065197.1">
    <property type="nucleotide sequence ID" value="NZ_CAAHFH010000003.1"/>
</dbReference>
<accession>A0A6C2UVG8</accession>
<comment type="similarity">
    <text evidence="3 11 14">Belongs to the 6-phosphogluconate dehydrogenase family.</text>
</comment>
<sequence>MSNANIGMIGLGVMGSNLARNMVSKGFTVSCYDWDESFRKGFASEYTEGFFHADSLKAFVESIERPRKIMIMIKAGSPVDSVLGELAPLLQPGDVVIDGGNSQWEDTERRIGFCEEQGLLFVGCGVSGGEEGALNGPAMMPGGSAGAWELIKPIFEAIAARTPEGVACVDWVGIGGSGHFVKMVHNGIEYGDMQMICETYQVMRDGLSMSNIAMSEVFGRWNNGKLDSYLIEITRDILAFETEDGEQTVDMILDAAGQKGTGKWTLMAALDAGEPLPLIGEAVFARCLSALKSDREEAAKWLAGPKMGIDVDQEDFVEEIKQALYGSKIISYAQGFQLIQQVSKEQGWNLDLARLAQLWRGGCIIRSVLLRTIKEAFQRSPDLSNLLLDPLVAEAVGEAQVHWRNAVACMTRAGIASPAMSSALSYYDGFRTARGSANLLQAQRDYFGAHTYERIDQPRGEFFHTQWF</sequence>
<reference evidence="16 17" key="1">
    <citation type="submission" date="2019-04" db="EMBL/GenBank/DDBJ databases">
        <authorList>
            <person name="Van Vliet M D."/>
        </authorList>
    </citation>
    <scope>NUCLEOTIDE SEQUENCE [LARGE SCALE GENOMIC DNA]</scope>
    <source>
        <strain evidence="16 17">F21</strain>
    </source>
</reference>
<dbReference type="SUPFAM" id="SSF51735">
    <property type="entry name" value="NAD(P)-binding Rossmann-fold domains"/>
    <property type="match status" value="1"/>
</dbReference>
<dbReference type="GO" id="GO:0006098">
    <property type="term" value="P:pentose-phosphate shunt"/>
    <property type="evidence" value="ECO:0007669"/>
    <property type="project" value="UniProtKB-UniPathway"/>
</dbReference>
<dbReference type="Gene3D" id="1.10.1040.10">
    <property type="entry name" value="N-(1-d-carboxylethyl)-l-norvaline Dehydrogenase, domain 2"/>
    <property type="match status" value="1"/>
</dbReference>
<keyword evidence="7 11" id="KW-0560">Oxidoreductase</keyword>
<dbReference type="FunFam" id="1.10.1040.10:FF:000002">
    <property type="entry name" value="6-phosphogluconate dehydrogenase, decarboxylating"/>
    <property type="match status" value="1"/>
</dbReference>
<evidence type="ECO:0000256" key="8">
    <source>
        <dbReference type="ARBA" id="ARBA00023064"/>
    </source>
</evidence>
<organism evidence="16 17">
    <name type="scientific">Pontiella sulfatireligans</name>
    <dbReference type="NCBI Taxonomy" id="2750658"/>
    <lineage>
        <taxon>Bacteria</taxon>
        <taxon>Pseudomonadati</taxon>
        <taxon>Kiritimatiellota</taxon>
        <taxon>Kiritimatiellia</taxon>
        <taxon>Kiritimatiellales</taxon>
        <taxon>Pontiellaceae</taxon>
        <taxon>Pontiella</taxon>
    </lineage>
</organism>
<dbReference type="AlphaFoldDB" id="A0A6C2UVG8"/>
<proteinExistence type="inferred from homology"/>
<dbReference type="InterPro" id="IPR013328">
    <property type="entry name" value="6PGD_dom2"/>
</dbReference>
<keyword evidence="11 14" id="KW-0521">NADP</keyword>
<protein>
    <recommendedName>
        <fullName evidence="6 11">6-phosphogluconate dehydrogenase, decarboxylating</fullName>
        <ecNumber evidence="5 11">1.1.1.44</ecNumber>
    </recommendedName>
</protein>
<dbReference type="EMBL" id="CAAHFH010000003">
    <property type="protein sequence ID" value="VGO23107.1"/>
    <property type="molecule type" value="Genomic_DNA"/>
</dbReference>
<feature type="binding site" evidence="13">
    <location>
        <position position="444"/>
    </location>
    <ligand>
        <name>substrate</name>
        <note>ligand shared between dimeric partners</note>
    </ligand>
</feature>
<evidence type="ECO:0000313" key="16">
    <source>
        <dbReference type="EMBL" id="VGO23107.1"/>
    </source>
</evidence>
<dbReference type="GO" id="GO:0004616">
    <property type="term" value="F:phosphogluconate dehydrogenase (decarboxylating) activity"/>
    <property type="evidence" value="ECO:0007669"/>
    <property type="project" value="UniProtKB-EC"/>
</dbReference>
<name>A0A6C2UVG8_9BACT</name>
<keyword evidence="9 11" id="KW-0570">Pentose shunt</keyword>
<comment type="pathway">
    <text evidence="2 11 14">Carbohydrate degradation; pentose phosphate pathway; D-ribulose 5-phosphate from D-glucose 6-phosphate (oxidative stage): step 3/3.</text>
</comment>
<dbReference type="Gene3D" id="1.20.5.320">
    <property type="entry name" value="6-Phosphogluconate Dehydrogenase, domain 3"/>
    <property type="match status" value="1"/>
</dbReference>
<evidence type="ECO:0000256" key="9">
    <source>
        <dbReference type="ARBA" id="ARBA00023126"/>
    </source>
</evidence>
<dbReference type="UniPathway" id="UPA00115">
    <property type="reaction ID" value="UER00410"/>
</dbReference>
<evidence type="ECO:0000256" key="14">
    <source>
        <dbReference type="RuleBase" id="RU000485"/>
    </source>
</evidence>
<evidence type="ECO:0000256" key="6">
    <source>
        <dbReference type="ARBA" id="ARBA00018193"/>
    </source>
</evidence>
<evidence type="ECO:0000256" key="3">
    <source>
        <dbReference type="ARBA" id="ARBA00008419"/>
    </source>
</evidence>
<feature type="binding site" description="in other chain" evidence="13">
    <location>
        <position position="101"/>
    </location>
    <ligand>
        <name>substrate</name>
        <note>ligand shared between dimeric partners</note>
    </ligand>
</feature>
<feature type="active site" description="Proton acceptor" evidence="12">
    <location>
        <position position="182"/>
    </location>
</feature>
<dbReference type="GO" id="GO:0050661">
    <property type="term" value="F:NADP binding"/>
    <property type="evidence" value="ECO:0007669"/>
    <property type="project" value="InterPro"/>
</dbReference>
<evidence type="ECO:0000313" key="17">
    <source>
        <dbReference type="Proteomes" id="UP000346198"/>
    </source>
</evidence>
<dbReference type="GO" id="GO:0019521">
    <property type="term" value="P:D-gluconate metabolic process"/>
    <property type="evidence" value="ECO:0007669"/>
    <property type="project" value="UniProtKB-KW"/>
</dbReference>
<dbReference type="InterPro" id="IPR008927">
    <property type="entry name" value="6-PGluconate_DH-like_C_sf"/>
</dbReference>
<dbReference type="SUPFAM" id="SSF48179">
    <property type="entry name" value="6-phosphogluconate dehydrogenase C-terminal domain-like"/>
    <property type="match status" value="1"/>
</dbReference>
<comment type="subunit">
    <text evidence="4 11">Homodimer.</text>
</comment>
<dbReference type="PRINTS" id="PR00076">
    <property type="entry name" value="6PGDHDRGNASE"/>
</dbReference>
<gene>
    <name evidence="16" type="primary">gnd_1</name>
    <name evidence="16" type="ORF">SCARR_05210</name>
</gene>
<dbReference type="InterPro" id="IPR006115">
    <property type="entry name" value="6PGDH_NADP-bd"/>
</dbReference>
<feature type="binding site" description="in other chain" evidence="13">
    <location>
        <position position="259"/>
    </location>
    <ligand>
        <name>substrate</name>
        <note>ligand shared between dimeric partners</note>
    </ligand>
</feature>
<dbReference type="Pfam" id="PF03446">
    <property type="entry name" value="NAD_binding_2"/>
    <property type="match status" value="1"/>
</dbReference>
<dbReference type="PROSITE" id="PS00461">
    <property type="entry name" value="6PGD"/>
    <property type="match status" value="1"/>
</dbReference>
<feature type="domain" description="6-phosphogluconate dehydrogenase C-terminal" evidence="15">
    <location>
        <begin position="178"/>
        <end position="468"/>
    </location>
</feature>
<dbReference type="PANTHER" id="PTHR11811">
    <property type="entry name" value="6-PHOSPHOGLUCONATE DEHYDROGENASE"/>
    <property type="match status" value="1"/>
</dbReference>
<dbReference type="SMART" id="SM01350">
    <property type="entry name" value="6PGD"/>
    <property type="match status" value="1"/>
</dbReference>
<dbReference type="InterPro" id="IPR006113">
    <property type="entry name" value="6PGDH_Gnd/GntZ"/>
</dbReference>
<evidence type="ECO:0000256" key="13">
    <source>
        <dbReference type="PIRSR" id="PIRSR000109-2"/>
    </source>
</evidence>
<keyword evidence="17" id="KW-1185">Reference proteome</keyword>
<dbReference type="NCBIfam" id="NF006765">
    <property type="entry name" value="PRK09287.1"/>
    <property type="match status" value="1"/>
</dbReference>
<dbReference type="Gene3D" id="3.40.50.720">
    <property type="entry name" value="NAD(P)-binding Rossmann-like Domain"/>
    <property type="match status" value="1"/>
</dbReference>
<dbReference type="Pfam" id="PF00393">
    <property type="entry name" value="6PGD"/>
    <property type="match status" value="1"/>
</dbReference>
<dbReference type="InterPro" id="IPR036291">
    <property type="entry name" value="NAD(P)-bd_dom_sf"/>
</dbReference>
<evidence type="ECO:0000256" key="7">
    <source>
        <dbReference type="ARBA" id="ARBA00023002"/>
    </source>
</evidence>
<dbReference type="InterPro" id="IPR006183">
    <property type="entry name" value="Pgluconate_DH"/>
</dbReference>
<feature type="active site" description="Proton donor" evidence="12">
    <location>
        <position position="189"/>
    </location>
</feature>
<evidence type="ECO:0000256" key="11">
    <source>
        <dbReference type="PIRNR" id="PIRNR000109"/>
    </source>
</evidence>
<feature type="binding site" description="in other chain" evidence="13">
    <location>
        <begin position="127"/>
        <end position="129"/>
    </location>
    <ligand>
        <name>substrate</name>
        <note>ligand shared between dimeric partners</note>
    </ligand>
</feature>
<evidence type="ECO:0000256" key="5">
    <source>
        <dbReference type="ARBA" id="ARBA00013011"/>
    </source>
</evidence>
<comment type="catalytic activity">
    <reaction evidence="10 11 14">
        <text>6-phospho-D-gluconate + NADP(+) = D-ribulose 5-phosphate + CO2 + NADPH</text>
        <dbReference type="Rhea" id="RHEA:10116"/>
        <dbReference type="ChEBI" id="CHEBI:16526"/>
        <dbReference type="ChEBI" id="CHEBI:57783"/>
        <dbReference type="ChEBI" id="CHEBI:58121"/>
        <dbReference type="ChEBI" id="CHEBI:58349"/>
        <dbReference type="ChEBI" id="CHEBI:58759"/>
        <dbReference type="EC" id="1.1.1.44"/>
    </reaction>
</comment>
<evidence type="ECO:0000256" key="10">
    <source>
        <dbReference type="ARBA" id="ARBA00048640"/>
    </source>
</evidence>
<evidence type="ECO:0000256" key="1">
    <source>
        <dbReference type="ARBA" id="ARBA00002526"/>
    </source>
</evidence>
<keyword evidence="8 14" id="KW-0311">Gluconate utilization</keyword>